<reference evidence="3 4" key="2">
    <citation type="submission" date="2018-11" db="EMBL/GenBank/DDBJ databases">
        <authorList>
            <consortium name="Pathogen Informatics"/>
        </authorList>
    </citation>
    <scope>NUCLEOTIDE SEQUENCE [LARGE SCALE GENOMIC DNA]</scope>
</reference>
<dbReference type="EMBL" id="UYWX01000559">
    <property type="protein sequence ID" value="VDM18598.1"/>
    <property type="molecule type" value="Genomic_DNA"/>
</dbReference>
<reference evidence="5" key="1">
    <citation type="submission" date="2017-02" db="UniProtKB">
        <authorList>
            <consortium name="WormBaseParasite"/>
        </authorList>
    </citation>
    <scope>IDENTIFICATION</scope>
</reference>
<dbReference type="AlphaFoldDB" id="A0A0R3WM83"/>
<dbReference type="OrthoDB" id="6246979at2759"/>
<evidence type="ECO:0000256" key="1">
    <source>
        <dbReference type="SAM" id="MobiDB-lite"/>
    </source>
</evidence>
<feature type="compositionally biased region" description="Low complexity" evidence="1">
    <location>
        <begin position="325"/>
        <end position="339"/>
    </location>
</feature>
<gene>
    <name evidence="3" type="ORF">TTAC_LOCUS1858</name>
</gene>
<sequence length="382" mass="42935">MEISRGYAPLFKTHVKGLAKVKIGAQEELSIGEIHQLIASSALKPNDGFLDYKMLLYDDAIRFEKNEDGSSFPEIPFASVLHLVTLPNFPDVCFIQFRRSTYRMYVILRFIKAKYISKVAKFICSWSNANVSDSEESVACTLEPSPPNNDKRLQVKKRTHNQPPVIVHRPNPTGSGPRNQCHRPKAEHTNKILKTEGTQTIIKKSVTNKSTGVGHSIHVHTNHFAPDEEKRVTAIAVKRHHSLPAPIKAEKAPLRKRSSSETSSGETEMAGNVEVNLHWQPGEYTIIVPRHRGWPPSKNARKRKMPKCHAPSHPRGVGRRIPYNTSDSSTSTTSSSSAADMVDMHGREVKTIYPSYMEPGRMSPRSRNNERLLHVLHKPLSL</sequence>
<dbReference type="WBParaSite" id="TTAC_0000187101-mRNA-1">
    <property type="protein sequence ID" value="TTAC_0000187101-mRNA-1"/>
    <property type="gene ID" value="TTAC_0000187101"/>
</dbReference>
<protein>
    <submittedName>
        <fullName evidence="5">DUF5733 domain-containing protein</fullName>
    </submittedName>
</protein>
<evidence type="ECO:0000259" key="2">
    <source>
        <dbReference type="Pfam" id="PF19004"/>
    </source>
</evidence>
<evidence type="ECO:0000313" key="4">
    <source>
        <dbReference type="Proteomes" id="UP000274429"/>
    </source>
</evidence>
<proteinExistence type="predicted"/>
<feature type="region of interest" description="Disordered" evidence="1">
    <location>
        <begin position="163"/>
        <end position="185"/>
    </location>
</feature>
<dbReference type="Proteomes" id="UP000274429">
    <property type="component" value="Unassembled WGS sequence"/>
</dbReference>
<dbReference type="Pfam" id="PF19004">
    <property type="entry name" value="DUF5733"/>
    <property type="match status" value="1"/>
</dbReference>
<feature type="domain" description="DUF5733" evidence="2">
    <location>
        <begin position="16"/>
        <end position="109"/>
    </location>
</feature>
<evidence type="ECO:0000313" key="5">
    <source>
        <dbReference type="WBParaSite" id="TTAC_0000187101-mRNA-1"/>
    </source>
</evidence>
<feature type="region of interest" description="Disordered" evidence="1">
    <location>
        <begin position="290"/>
        <end position="339"/>
    </location>
</feature>
<feature type="region of interest" description="Disordered" evidence="1">
    <location>
        <begin position="239"/>
        <end position="269"/>
    </location>
</feature>
<evidence type="ECO:0000313" key="3">
    <source>
        <dbReference type="EMBL" id="VDM18598.1"/>
    </source>
</evidence>
<accession>A0A0R3WM83</accession>
<keyword evidence="4" id="KW-1185">Reference proteome</keyword>
<dbReference type="InterPro" id="IPR043791">
    <property type="entry name" value="DUF5733"/>
</dbReference>
<name>A0A0R3WM83_HYDTA</name>
<feature type="compositionally biased region" description="Basic residues" evidence="1">
    <location>
        <begin position="290"/>
        <end position="318"/>
    </location>
</feature>
<organism evidence="5">
    <name type="scientific">Hydatigena taeniaeformis</name>
    <name type="common">Feline tapeworm</name>
    <name type="synonym">Taenia taeniaeformis</name>
    <dbReference type="NCBI Taxonomy" id="6205"/>
    <lineage>
        <taxon>Eukaryota</taxon>
        <taxon>Metazoa</taxon>
        <taxon>Spiralia</taxon>
        <taxon>Lophotrochozoa</taxon>
        <taxon>Platyhelminthes</taxon>
        <taxon>Cestoda</taxon>
        <taxon>Eucestoda</taxon>
        <taxon>Cyclophyllidea</taxon>
        <taxon>Taeniidae</taxon>
        <taxon>Hydatigera</taxon>
    </lineage>
</organism>